<dbReference type="OrthoDB" id="1734141at2759"/>
<organism evidence="1 2">
    <name type="scientific">Gossypium arboreum</name>
    <name type="common">Tree cotton</name>
    <name type="synonym">Gossypium nanking</name>
    <dbReference type="NCBI Taxonomy" id="29729"/>
    <lineage>
        <taxon>Eukaryota</taxon>
        <taxon>Viridiplantae</taxon>
        <taxon>Streptophyta</taxon>
        <taxon>Embryophyta</taxon>
        <taxon>Tracheophyta</taxon>
        <taxon>Spermatophyta</taxon>
        <taxon>Magnoliopsida</taxon>
        <taxon>eudicotyledons</taxon>
        <taxon>Gunneridae</taxon>
        <taxon>Pentapetalae</taxon>
        <taxon>rosids</taxon>
        <taxon>malvids</taxon>
        <taxon>Malvales</taxon>
        <taxon>Malvaceae</taxon>
        <taxon>Malvoideae</taxon>
        <taxon>Gossypium</taxon>
    </lineage>
</organism>
<protein>
    <submittedName>
        <fullName evidence="1">Organ-specific P4</fullName>
    </submittedName>
</protein>
<dbReference type="Proteomes" id="UP000032142">
    <property type="component" value="Unassembled WGS sequence"/>
</dbReference>
<accession>A0A0B0NKJ3</accession>
<reference evidence="2" key="1">
    <citation type="submission" date="2014-09" db="EMBL/GenBank/DDBJ databases">
        <authorList>
            <person name="Mudge J."/>
            <person name="Ramaraj T."/>
            <person name="Lindquist I.E."/>
            <person name="Bharti A.K."/>
            <person name="Sundararajan A."/>
            <person name="Cameron C.T."/>
            <person name="Woodward J.E."/>
            <person name="May G.D."/>
            <person name="Brubaker C."/>
            <person name="Broadhvest J."/>
            <person name="Wilkins T.A."/>
        </authorList>
    </citation>
    <scope>NUCLEOTIDE SEQUENCE</scope>
    <source>
        <strain evidence="2">cv. AKA8401</strain>
    </source>
</reference>
<dbReference type="KEGG" id="gab:108475677"/>
<dbReference type="EMBL" id="KN399063">
    <property type="protein sequence ID" value="KHG13182.1"/>
    <property type="molecule type" value="Genomic_DNA"/>
</dbReference>
<dbReference type="InterPro" id="IPR024489">
    <property type="entry name" value="Organ_specific_prot"/>
</dbReference>
<dbReference type="PANTHER" id="PTHR33731:SF17">
    <property type="entry name" value="ORGAN-SPECIFIC PROTEIN P4-LIKE"/>
    <property type="match status" value="1"/>
</dbReference>
<proteinExistence type="predicted"/>
<keyword evidence="2" id="KW-1185">Reference proteome</keyword>
<dbReference type="Pfam" id="PF10950">
    <property type="entry name" value="Organ_specific"/>
    <property type="match status" value="1"/>
</dbReference>
<dbReference type="AlphaFoldDB" id="A0A0B0NKJ3"/>
<name>A0A0B0NKJ3_GOSAR</name>
<sequence length="110" mass="12824">MKTFIAILIFCFLLLFANLNHARKEPGEYWRSVMKDQRMPEAIKGLLHEDETGSGSGAEMKMKQFVKDFDSRHSLIIYHNSPESKQEDTTHAKDVKHTKDQKQDKSDRKN</sequence>
<dbReference type="PANTHER" id="PTHR33731">
    <property type="entry name" value="PROTEIN, PUTATIVE-RELATED"/>
    <property type="match status" value="1"/>
</dbReference>
<gene>
    <name evidence="1" type="ORF">F383_01775</name>
</gene>
<evidence type="ECO:0000313" key="1">
    <source>
        <dbReference type="EMBL" id="KHG13182.1"/>
    </source>
</evidence>
<dbReference type="OMA" id="FHQDHED"/>
<evidence type="ECO:0000313" key="2">
    <source>
        <dbReference type="Proteomes" id="UP000032142"/>
    </source>
</evidence>